<reference evidence="3" key="1">
    <citation type="submission" date="2016-05" db="EMBL/GenBank/DDBJ databases">
        <title>Comparative genomics of biotechnologically important yeasts.</title>
        <authorList>
            <consortium name="DOE Joint Genome Institute"/>
            <person name="Riley R."/>
            <person name="Haridas S."/>
            <person name="Wolfe K.H."/>
            <person name="Lopes M.R."/>
            <person name="Hittinger C.T."/>
            <person name="Goker M."/>
            <person name="Salamov A."/>
            <person name="Wisecaver J."/>
            <person name="Long T.M."/>
            <person name="Aerts A.L."/>
            <person name="Barry K."/>
            <person name="Choi C."/>
            <person name="Clum A."/>
            <person name="Coughlan A.Y."/>
            <person name="Deshpande S."/>
            <person name="Douglass A.P."/>
            <person name="Hanson S.J."/>
            <person name="Klenk H.-P."/>
            <person name="Labutti K."/>
            <person name="Lapidus A."/>
            <person name="Lindquist E."/>
            <person name="Lipzen A."/>
            <person name="Meier-Kolthoff J.P."/>
            <person name="Ohm R.A."/>
            <person name="Otillar R.P."/>
            <person name="Pangilinan J."/>
            <person name="Peng Y."/>
            <person name="Rokas A."/>
            <person name="Rosa C.A."/>
            <person name="Scheuner C."/>
            <person name="Sibirny A.A."/>
            <person name="Slot J.C."/>
            <person name="Stielow J.B."/>
            <person name="Sun H."/>
            <person name="Kurtzman C.P."/>
            <person name="Blackwell M."/>
            <person name="Grigoriev I.V."/>
            <person name="Jeffries T.W."/>
        </authorList>
    </citation>
    <scope>NUCLEOTIDE SEQUENCE [LARGE SCALE GENOMIC DNA]</scope>
    <source>
        <strain evidence="3">DSM 1968</strain>
    </source>
</reference>
<dbReference type="Proteomes" id="UP000095038">
    <property type="component" value="Unassembled WGS sequence"/>
</dbReference>
<evidence type="ECO:0000256" key="1">
    <source>
        <dbReference type="SAM" id="MobiDB-lite"/>
    </source>
</evidence>
<organism evidence="2 3">
    <name type="scientific">Ascoidea rubescens DSM 1968</name>
    <dbReference type="NCBI Taxonomy" id="1344418"/>
    <lineage>
        <taxon>Eukaryota</taxon>
        <taxon>Fungi</taxon>
        <taxon>Dikarya</taxon>
        <taxon>Ascomycota</taxon>
        <taxon>Saccharomycotina</taxon>
        <taxon>Saccharomycetes</taxon>
        <taxon>Ascoideaceae</taxon>
        <taxon>Ascoidea</taxon>
    </lineage>
</organism>
<dbReference type="InParanoid" id="A0A1D2VM84"/>
<evidence type="ECO:0000313" key="3">
    <source>
        <dbReference type="Proteomes" id="UP000095038"/>
    </source>
</evidence>
<dbReference type="AlphaFoldDB" id="A0A1D2VM84"/>
<protein>
    <submittedName>
        <fullName evidence="2">Uncharacterized protein</fullName>
    </submittedName>
</protein>
<dbReference type="EMBL" id="KV454477">
    <property type="protein sequence ID" value="ODV62665.1"/>
    <property type="molecule type" value="Genomic_DNA"/>
</dbReference>
<dbReference type="GeneID" id="30965308"/>
<name>A0A1D2VM84_9ASCO</name>
<gene>
    <name evidence="2" type="ORF">ASCRUDRAFT_69441</name>
</gene>
<accession>A0A1D2VM84</accession>
<evidence type="ECO:0000313" key="2">
    <source>
        <dbReference type="EMBL" id="ODV62665.1"/>
    </source>
</evidence>
<dbReference type="RefSeq" id="XP_020048972.1">
    <property type="nucleotide sequence ID" value="XM_020191672.1"/>
</dbReference>
<proteinExistence type="predicted"/>
<keyword evidence="3" id="KW-1185">Reference proteome</keyword>
<feature type="region of interest" description="Disordered" evidence="1">
    <location>
        <begin position="225"/>
        <end position="262"/>
    </location>
</feature>
<sequence length="262" mass="30652">MNSYLVEMVLSGILETLKNPKPDDVYLFNLYLYLLNININSSCQNSRKNEKSSKVIDNGISEYNHDNKTICPKDICLKKEIYFNDLLLKEKIKSENEPFDFTNYDFGPFNEFDDLFIPECFETRNNDNDNDNNLSDNMGDLGNYLNKIFDDNVSKDLDNFNNNFDDFDYFDNNLDNFGKDLGNNVGKNLGNNFGCNKKSNSEKNKKTKQTLKYDTKYNKDFHCRQPIKRRTNELLGKPSKKVSKISKNKQTLKYKQQSKNKQ</sequence>
<feature type="compositionally biased region" description="Basic residues" evidence="1">
    <location>
        <begin position="238"/>
        <end position="262"/>
    </location>
</feature>